<gene>
    <name evidence="3" type="ORF">J2T15_003384</name>
</gene>
<feature type="coiled-coil region" evidence="1">
    <location>
        <begin position="99"/>
        <end position="126"/>
    </location>
</feature>
<evidence type="ECO:0000256" key="2">
    <source>
        <dbReference type="SAM" id="SignalP"/>
    </source>
</evidence>
<dbReference type="Proteomes" id="UP001229346">
    <property type="component" value="Unassembled WGS sequence"/>
</dbReference>
<keyword evidence="1" id="KW-0175">Coiled coil</keyword>
<evidence type="ECO:0000313" key="3">
    <source>
        <dbReference type="EMBL" id="MDQ0113941.1"/>
    </source>
</evidence>
<comment type="caution">
    <text evidence="3">The sequence shown here is derived from an EMBL/GenBank/DDBJ whole genome shotgun (WGS) entry which is preliminary data.</text>
</comment>
<name>A0ABT9U2T3_PAEHA</name>
<organism evidence="3 4">
    <name type="scientific">Paenibacillus harenae</name>
    <dbReference type="NCBI Taxonomy" id="306543"/>
    <lineage>
        <taxon>Bacteria</taxon>
        <taxon>Bacillati</taxon>
        <taxon>Bacillota</taxon>
        <taxon>Bacilli</taxon>
        <taxon>Bacillales</taxon>
        <taxon>Paenibacillaceae</taxon>
        <taxon>Paenibacillus</taxon>
    </lineage>
</organism>
<evidence type="ECO:0000256" key="1">
    <source>
        <dbReference type="SAM" id="Coils"/>
    </source>
</evidence>
<dbReference type="RefSeq" id="WP_307205212.1">
    <property type="nucleotide sequence ID" value="NZ_JAUSSU010000006.1"/>
</dbReference>
<proteinExistence type="predicted"/>
<accession>A0ABT9U2T3</accession>
<keyword evidence="4" id="KW-1185">Reference proteome</keyword>
<reference evidence="3 4" key="1">
    <citation type="submission" date="2023-07" db="EMBL/GenBank/DDBJ databases">
        <title>Sorghum-associated microbial communities from plants grown in Nebraska, USA.</title>
        <authorList>
            <person name="Schachtman D."/>
        </authorList>
    </citation>
    <scope>NUCLEOTIDE SEQUENCE [LARGE SCALE GENOMIC DNA]</scope>
    <source>
        <strain evidence="3 4">CC482</strain>
    </source>
</reference>
<keyword evidence="2" id="KW-0732">Signal</keyword>
<feature type="chain" id="PRO_5046903494" evidence="2">
    <location>
        <begin position="32"/>
        <end position="275"/>
    </location>
</feature>
<feature type="signal peptide" evidence="2">
    <location>
        <begin position="1"/>
        <end position="31"/>
    </location>
</feature>
<protein>
    <submittedName>
        <fullName evidence="3">Uncharacterized protein</fullName>
    </submittedName>
</protein>
<dbReference type="EMBL" id="JAUSSU010000006">
    <property type="protein sequence ID" value="MDQ0113941.1"/>
    <property type="molecule type" value="Genomic_DNA"/>
</dbReference>
<sequence>MIMNPRWPILLASMLLAVIIAAGTAVPAVHAAPFELTVTYKTAFDKMTASADKTTAAKLKQQYADLLASQKQEVSWDTFISGLHSRNTTAETAVREKIKQVDAAKLEKLKSEADKTREKYADLFELYDKMYSQLRLAKSIDSKTAVALLKPQVDSLKIAVAIARDDIRGKDAAYKAAKTAAAKKIAAYKKTLEGIESYESKIKTAKATNSSTKKLFDAEARIVKDALKKGDSKRTLGSLSKLLAYSKQINEQKAKIYSFEGQITAIITATGKQIA</sequence>
<evidence type="ECO:0000313" key="4">
    <source>
        <dbReference type="Proteomes" id="UP001229346"/>
    </source>
</evidence>